<dbReference type="PANTHER" id="PTHR32063:SF0">
    <property type="entry name" value="SWARMING MOTILITY PROTEIN SWRC"/>
    <property type="match status" value="1"/>
</dbReference>
<name>A0A9W5YA99_9FIRM</name>
<dbReference type="RefSeq" id="WP_281816238.1">
    <property type="nucleotide sequence ID" value="NZ_BRLB01000008.1"/>
</dbReference>
<dbReference type="GO" id="GO:0005886">
    <property type="term" value="C:plasma membrane"/>
    <property type="evidence" value="ECO:0007669"/>
    <property type="project" value="TreeGrafter"/>
</dbReference>
<feature type="transmembrane region" description="Helical" evidence="2">
    <location>
        <begin position="540"/>
        <end position="559"/>
    </location>
</feature>
<keyword evidence="4" id="KW-1185">Reference proteome</keyword>
<feature type="transmembrane region" description="Helical" evidence="2">
    <location>
        <begin position="437"/>
        <end position="457"/>
    </location>
</feature>
<dbReference type="PRINTS" id="PR00702">
    <property type="entry name" value="ACRIFLAVINRP"/>
</dbReference>
<evidence type="ECO:0000313" key="4">
    <source>
        <dbReference type="Proteomes" id="UP001144256"/>
    </source>
</evidence>
<keyword evidence="2" id="KW-1133">Transmembrane helix</keyword>
<feature type="transmembrane region" description="Helical" evidence="2">
    <location>
        <begin position="983"/>
        <end position="1008"/>
    </location>
</feature>
<dbReference type="AlphaFoldDB" id="A0A9W5YA99"/>
<feature type="transmembrane region" description="Helical" evidence="2">
    <location>
        <begin position="598"/>
        <end position="618"/>
    </location>
</feature>
<dbReference type="InterPro" id="IPR001036">
    <property type="entry name" value="Acrflvin-R"/>
</dbReference>
<evidence type="ECO:0000256" key="2">
    <source>
        <dbReference type="SAM" id="Phobius"/>
    </source>
</evidence>
<feature type="transmembrane region" description="Helical" evidence="2">
    <location>
        <begin position="1029"/>
        <end position="1050"/>
    </location>
</feature>
<feature type="transmembrane region" description="Helical" evidence="2">
    <location>
        <begin position="411"/>
        <end position="430"/>
    </location>
</feature>
<dbReference type="EMBL" id="BRLB01000008">
    <property type="protein sequence ID" value="GKX30235.1"/>
    <property type="molecule type" value="Genomic_DNA"/>
</dbReference>
<dbReference type="Gene3D" id="3.30.2090.10">
    <property type="entry name" value="Multidrug efflux transporter AcrB TolC docking domain, DN and DC subdomains"/>
    <property type="match status" value="2"/>
</dbReference>
<dbReference type="SUPFAM" id="SSF82866">
    <property type="entry name" value="Multidrug efflux transporter AcrB transmembrane domain"/>
    <property type="match status" value="2"/>
</dbReference>
<evidence type="ECO:0000256" key="1">
    <source>
        <dbReference type="SAM" id="MobiDB-lite"/>
    </source>
</evidence>
<dbReference type="PANTHER" id="PTHR32063">
    <property type="match status" value="1"/>
</dbReference>
<dbReference type="InterPro" id="IPR027463">
    <property type="entry name" value="AcrB_DN_DC_subdom"/>
</dbReference>
<protein>
    <recommendedName>
        <fullName evidence="5">Acriflavin resistance protein</fullName>
    </recommendedName>
</protein>
<proteinExistence type="predicted"/>
<dbReference type="Pfam" id="PF00873">
    <property type="entry name" value="ACR_tran"/>
    <property type="match status" value="2"/>
</dbReference>
<keyword evidence="2" id="KW-0472">Membrane</keyword>
<feature type="transmembrane region" description="Helical" evidence="2">
    <location>
        <begin position="953"/>
        <end position="977"/>
    </location>
</feature>
<evidence type="ECO:0008006" key="5">
    <source>
        <dbReference type="Google" id="ProtNLM"/>
    </source>
</evidence>
<dbReference type="Proteomes" id="UP001144256">
    <property type="component" value="Unassembled WGS sequence"/>
</dbReference>
<dbReference type="Gene3D" id="1.20.1640.10">
    <property type="entry name" value="Multidrug efflux transporter AcrB transmembrane domain"/>
    <property type="match status" value="2"/>
</dbReference>
<feature type="region of interest" description="Disordered" evidence="1">
    <location>
        <begin position="265"/>
        <end position="321"/>
    </location>
</feature>
<sequence length="1097" mass="118028">MLSKFSVKKPVTIVMIVLIFVIFGAVSFTQLNTDLLPSMNIPYAAVSTTYIGASPGEVENTVSKSIESALATVQNVKKIQSISSENSSLVIVEFNESTNMDVAMLDMREKLDMVTGYFPDDVGSPMIIKFNPSMMPVMGFAVTKEGSDMSEVGDFVENVVKPRLERIEGVASVTINGAVKKQVEVTLDSEKLDLLGIDSDMVSKLLQGSNFDMPAGQITEGDKDITIRTLGKFDSIEDVEDFILMEIPVPVIQGEKADVWDLLKQKKDSSNNSQDSAVSDSNAGMTSNGNNMTMPNAGGMPNAAEMTNGMPNSSEMPSDISIPGIEMETTTIRLNDIATVEEVVQNDKMYSKVNGEDSISLMIQRQTEFNTTDVSKKVNDAIDEIKDEYPDMNILVTLDQAKYINDMVSSVSVNAIVGALLAILILFIFLKDVRPTIVIGIAIPISIVVSFTFIWLSGISLNVVSLGGLALGIGMLVDNAVVVLENIYRMRKAGKSRRDAAIEGSKQVSGAIIASTLTTIAVFLPVIFVKGMTAQIFKEMAITVTLTLLASLLVALTLVPMLSSKLIKKPDTSTHHKAMDGFRNLYVRILKSSLRHRALVVILTIIVFAASIFGALSIGTELMPTTDEGQITITASMPKGTTYNNTVNKVKQIEDILIEFPDIETISTSVGNGGGMGQFMGAGGGADSGTISLTLVPKSERSKTTQEISDDIRDSILEKVECDLEVNAVSNMMAFSSVPVQVDIAGTDFNKLEELAKEVAGVIEDIDGTVEVDNGISKGAPELNITLDREVAGPLGITTAAVAGVIRQRLTDVKATTLDLDGKKVDVYINKSSDTELKTKDIEELPFTSMTGEKVKLGDVAKIEEGVGYTSINRTNQKRVISVTSKLEKGVSAGKVGKVLDEKLKEVDIPDGYTMENAGENKEIQDAFMSLLLALLLGVVLVYMIMASQFESFLYPFIILFSIPLAFTGAFIGLFITRTPLSIVAFLGMIVLAGIVVNNGIVLVDYINKLIKVGKSTKDAIIEAGSVRIRPILMTALTTILAVIPTSLGIGQGAEMIAPLGITVIGGLIMSTFLTLIIVPVIYSIFYGFKKKISKKG</sequence>
<feature type="transmembrane region" description="Helical" evidence="2">
    <location>
        <begin position="927"/>
        <end position="946"/>
    </location>
</feature>
<dbReference type="Gene3D" id="3.30.70.1430">
    <property type="entry name" value="Multidrug efflux transporter AcrB pore domain"/>
    <property type="match status" value="2"/>
</dbReference>
<feature type="transmembrane region" description="Helical" evidence="2">
    <location>
        <begin position="12"/>
        <end position="31"/>
    </location>
</feature>
<feature type="transmembrane region" description="Helical" evidence="2">
    <location>
        <begin position="508"/>
        <end position="528"/>
    </location>
</feature>
<organism evidence="3 4">
    <name type="scientific">Vallitalea longa</name>
    <dbReference type="NCBI Taxonomy" id="2936439"/>
    <lineage>
        <taxon>Bacteria</taxon>
        <taxon>Bacillati</taxon>
        <taxon>Bacillota</taxon>
        <taxon>Clostridia</taxon>
        <taxon>Lachnospirales</taxon>
        <taxon>Vallitaleaceae</taxon>
        <taxon>Vallitalea</taxon>
    </lineage>
</organism>
<dbReference type="SUPFAM" id="SSF82714">
    <property type="entry name" value="Multidrug efflux transporter AcrB TolC docking domain, DN and DC subdomains"/>
    <property type="match status" value="2"/>
</dbReference>
<feature type="transmembrane region" description="Helical" evidence="2">
    <location>
        <begin position="463"/>
        <end position="487"/>
    </location>
</feature>
<dbReference type="SUPFAM" id="SSF82693">
    <property type="entry name" value="Multidrug efflux transporter AcrB pore domain, PN1, PN2, PC1 and PC2 subdomains"/>
    <property type="match status" value="3"/>
</dbReference>
<gene>
    <name evidence="3" type="ORF">SH1V18_27150</name>
</gene>
<keyword evidence="2" id="KW-0812">Transmembrane</keyword>
<accession>A0A9W5YA99</accession>
<evidence type="ECO:0000313" key="3">
    <source>
        <dbReference type="EMBL" id="GKX30235.1"/>
    </source>
</evidence>
<reference evidence="3" key="1">
    <citation type="submission" date="2022-06" db="EMBL/GenBank/DDBJ databases">
        <title>Vallitalea longa sp. nov., an anaerobic bacterium isolated from marine sediment.</title>
        <authorList>
            <person name="Hirano S."/>
            <person name="Terahara T."/>
            <person name="Mori K."/>
            <person name="Hamada M."/>
            <person name="Matsumoto R."/>
            <person name="Kobayashi T."/>
        </authorList>
    </citation>
    <scope>NUCLEOTIDE SEQUENCE</scope>
    <source>
        <strain evidence="3">SH18-1</strain>
    </source>
</reference>
<dbReference type="GO" id="GO:0042910">
    <property type="term" value="F:xenobiotic transmembrane transporter activity"/>
    <property type="evidence" value="ECO:0007669"/>
    <property type="project" value="TreeGrafter"/>
</dbReference>
<comment type="caution">
    <text evidence="3">The sequence shown here is derived from an EMBL/GenBank/DDBJ whole genome shotgun (WGS) entry which is preliminary data.</text>
</comment>
<feature type="transmembrane region" description="Helical" evidence="2">
    <location>
        <begin position="1056"/>
        <end position="1089"/>
    </location>
</feature>
<feature type="compositionally biased region" description="Polar residues" evidence="1">
    <location>
        <begin position="270"/>
        <end position="294"/>
    </location>
</feature>